<dbReference type="InterPro" id="IPR013083">
    <property type="entry name" value="Znf_RING/FYVE/PHD"/>
</dbReference>
<keyword evidence="1" id="KW-0479">Metal-binding</keyword>
<evidence type="ECO:0000256" key="5">
    <source>
        <dbReference type="SAM" id="Coils"/>
    </source>
</evidence>
<feature type="domain" description="B box-type" evidence="7">
    <location>
        <begin position="104"/>
        <end position="152"/>
    </location>
</feature>
<keyword evidence="3" id="KW-0862">Zinc</keyword>
<dbReference type="Gene3D" id="2.130.10.10">
    <property type="entry name" value="YVTN repeat-like/Quinoprotein amine dehydrogenase"/>
    <property type="match status" value="1"/>
</dbReference>
<dbReference type="InterPro" id="IPR000315">
    <property type="entry name" value="Znf_B-box"/>
</dbReference>
<proteinExistence type="predicted"/>
<dbReference type="PROSITE" id="PS50119">
    <property type="entry name" value="ZF_BBOX"/>
    <property type="match status" value="2"/>
</dbReference>
<keyword evidence="9" id="KW-1185">Reference proteome</keyword>
<dbReference type="InterPro" id="IPR015943">
    <property type="entry name" value="WD40/YVTN_repeat-like_dom_sf"/>
</dbReference>
<evidence type="ECO:0000256" key="4">
    <source>
        <dbReference type="PROSITE-ProRule" id="PRU00024"/>
    </source>
</evidence>
<gene>
    <name evidence="8" type="ORF">MEDL_20658</name>
</gene>
<keyword evidence="8" id="KW-0012">Acyltransferase</keyword>
<dbReference type="PANTHER" id="PTHR25462:SF296">
    <property type="entry name" value="MEIOTIC P26, ISOFORM F"/>
    <property type="match status" value="1"/>
</dbReference>
<dbReference type="SUPFAM" id="SSF50998">
    <property type="entry name" value="Quinoprotein alcohol dehydrogenase-like"/>
    <property type="match status" value="1"/>
</dbReference>
<evidence type="ECO:0000259" key="6">
    <source>
        <dbReference type="PROSITE" id="PS50089"/>
    </source>
</evidence>
<reference evidence="8" key="1">
    <citation type="submission" date="2021-03" db="EMBL/GenBank/DDBJ databases">
        <authorList>
            <person name="Bekaert M."/>
        </authorList>
    </citation>
    <scope>NUCLEOTIDE SEQUENCE</scope>
</reference>
<evidence type="ECO:0000256" key="3">
    <source>
        <dbReference type="ARBA" id="ARBA00022833"/>
    </source>
</evidence>
<name>A0A8S3RDS7_MYTED</name>
<dbReference type="Pfam" id="PF13445">
    <property type="entry name" value="zf-RING_UBOX"/>
    <property type="match status" value="1"/>
</dbReference>
<sequence length="560" mass="63904">MAMSAEVKGEKLKEDFDDLLTCTICLEIFKEPKYLPCLHTFCKSCINTYIVSTVKENNPMGFKCPVCRRSVPIDENDEKPDIWANNLPGNHLILSLIDKRELQKPDKLCDTCEQDKQKAISFCTVCEEAYCESCRKAHKIFKMSKSHKIIPITDINAETSTSSLHAHVTCKEHPDKTIEVYCQDHSKPCCTVCATVHHRKCEQVVTIDKANQKTNKENFENGIETVLQEITTLREKVCKHLNELEQKLRDEANSRRKEKLIKLDDETTDLSSLKNIVDNWKSLFEACISQGSEIQCLVKMDEILNNLPQTENDISKLLREIRTISVKFEHKDIITEISSLGSLIFDEHRPSPCSIPGMKITNFHTGKIRIAFTIDVTINAVSGIFFNNDIILTHHTQNKIVYYDHKGKQQGQLGILYNVTDIAKLNDQTVAVSSNEKKIVVINVKPLTIVKTLNISNPVWGISFCENEFVTAHNKKISWLNAENGTIVRSQQTTTDIRYVYCFTKNDYIYWDSGHSIKRRAMKEKALRIAIACYRTRISKTLIATETCISPDIVPETYTS</sequence>
<dbReference type="PROSITE" id="PS50089">
    <property type="entry name" value="ZF_RING_2"/>
    <property type="match status" value="1"/>
</dbReference>
<dbReference type="OrthoDB" id="6129516at2759"/>
<dbReference type="GO" id="GO:0005654">
    <property type="term" value="C:nucleoplasm"/>
    <property type="evidence" value="ECO:0007669"/>
    <property type="project" value="TreeGrafter"/>
</dbReference>
<dbReference type="AlphaFoldDB" id="A0A8S3RDS7"/>
<accession>A0A8S3RDS7</accession>
<feature type="domain" description="RING-type" evidence="6">
    <location>
        <begin position="22"/>
        <end position="68"/>
    </location>
</feature>
<dbReference type="SMART" id="SM00184">
    <property type="entry name" value="RING"/>
    <property type="match status" value="1"/>
</dbReference>
<dbReference type="GO" id="GO:0008270">
    <property type="term" value="F:zinc ion binding"/>
    <property type="evidence" value="ECO:0007669"/>
    <property type="project" value="UniProtKB-KW"/>
</dbReference>
<evidence type="ECO:0000313" key="9">
    <source>
        <dbReference type="Proteomes" id="UP000683360"/>
    </source>
</evidence>
<dbReference type="PANTHER" id="PTHR25462">
    <property type="entry name" value="BONUS, ISOFORM C-RELATED"/>
    <property type="match status" value="1"/>
</dbReference>
<organism evidence="8 9">
    <name type="scientific">Mytilus edulis</name>
    <name type="common">Blue mussel</name>
    <dbReference type="NCBI Taxonomy" id="6550"/>
    <lineage>
        <taxon>Eukaryota</taxon>
        <taxon>Metazoa</taxon>
        <taxon>Spiralia</taxon>
        <taxon>Lophotrochozoa</taxon>
        <taxon>Mollusca</taxon>
        <taxon>Bivalvia</taxon>
        <taxon>Autobranchia</taxon>
        <taxon>Pteriomorphia</taxon>
        <taxon>Mytilida</taxon>
        <taxon>Mytiloidea</taxon>
        <taxon>Mytilidae</taxon>
        <taxon>Mytilinae</taxon>
        <taxon>Mytilus</taxon>
    </lineage>
</organism>
<comment type="caution">
    <text evidence="8">The sequence shown here is derived from an EMBL/GenBank/DDBJ whole genome shotgun (WGS) entry which is preliminary data.</text>
</comment>
<evidence type="ECO:0000256" key="1">
    <source>
        <dbReference type="ARBA" id="ARBA00022723"/>
    </source>
</evidence>
<evidence type="ECO:0000259" key="7">
    <source>
        <dbReference type="PROSITE" id="PS50119"/>
    </source>
</evidence>
<dbReference type="InterPro" id="IPR001841">
    <property type="entry name" value="Znf_RING"/>
</dbReference>
<protein>
    <submittedName>
        <fullName evidence="8">TRIM56</fullName>
        <ecNumber evidence="8">2.3.2.27</ecNumber>
    </submittedName>
</protein>
<dbReference type="Gene3D" id="3.30.40.10">
    <property type="entry name" value="Zinc/RING finger domain, C3HC4 (zinc finger)"/>
    <property type="match status" value="1"/>
</dbReference>
<dbReference type="InterPro" id="IPR047153">
    <property type="entry name" value="TRIM45/56/19-like"/>
</dbReference>
<dbReference type="SMART" id="SM00336">
    <property type="entry name" value="BBOX"/>
    <property type="match status" value="2"/>
</dbReference>
<dbReference type="CDD" id="cd19757">
    <property type="entry name" value="Bbox1"/>
    <property type="match status" value="1"/>
</dbReference>
<dbReference type="EC" id="2.3.2.27" evidence="8"/>
<dbReference type="InterPro" id="IPR017907">
    <property type="entry name" value="Znf_RING_CS"/>
</dbReference>
<dbReference type="SUPFAM" id="SSF57850">
    <property type="entry name" value="RING/U-box"/>
    <property type="match status" value="1"/>
</dbReference>
<feature type="coiled-coil region" evidence="5">
    <location>
        <begin position="216"/>
        <end position="261"/>
    </location>
</feature>
<feature type="domain" description="B box-type" evidence="7">
    <location>
        <begin position="165"/>
        <end position="207"/>
    </location>
</feature>
<dbReference type="InterPro" id="IPR027370">
    <property type="entry name" value="Znf-RING_euk"/>
</dbReference>
<keyword evidence="2 4" id="KW-0863">Zinc-finger</keyword>
<dbReference type="InterPro" id="IPR011047">
    <property type="entry name" value="Quinoprotein_ADH-like_sf"/>
</dbReference>
<dbReference type="Gene3D" id="3.30.160.60">
    <property type="entry name" value="Classic Zinc Finger"/>
    <property type="match status" value="1"/>
</dbReference>
<dbReference type="Pfam" id="PF00643">
    <property type="entry name" value="zf-B_box"/>
    <property type="match status" value="1"/>
</dbReference>
<evidence type="ECO:0000313" key="8">
    <source>
        <dbReference type="EMBL" id="CAG2206300.1"/>
    </source>
</evidence>
<evidence type="ECO:0000256" key="2">
    <source>
        <dbReference type="ARBA" id="ARBA00022771"/>
    </source>
</evidence>
<dbReference type="PROSITE" id="PS00518">
    <property type="entry name" value="ZF_RING_1"/>
    <property type="match status" value="1"/>
</dbReference>
<keyword evidence="5" id="KW-0175">Coiled coil</keyword>
<dbReference type="Proteomes" id="UP000683360">
    <property type="component" value="Unassembled WGS sequence"/>
</dbReference>
<dbReference type="GO" id="GO:0061630">
    <property type="term" value="F:ubiquitin protein ligase activity"/>
    <property type="evidence" value="ECO:0007669"/>
    <property type="project" value="UniProtKB-EC"/>
</dbReference>
<keyword evidence="8" id="KW-0808">Transferase</keyword>
<dbReference type="SUPFAM" id="SSF57845">
    <property type="entry name" value="B-box zinc-binding domain"/>
    <property type="match status" value="1"/>
</dbReference>
<dbReference type="EMBL" id="CAJPWZ010001046">
    <property type="protein sequence ID" value="CAG2206300.1"/>
    <property type="molecule type" value="Genomic_DNA"/>
</dbReference>